<dbReference type="RefSeq" id="WP_318647185.1">
    <property type="nucleotide sequence ID" value="NZ_CP137852.1"/>
</dbReference>
<dbReference type="Gene3D" id="3.40.190.10">
    <property type="entry name" value="Periplasmic binding protein-like II"/>
    <property type="match status" value="1"/>
</dbReference>
<sequence>MLLAAGLAVPAVAQAQRRTLRVIVPFPPGGAVDSLGRILADRLTPLLEQTVIVENRVGAGGVVGADAVAKSAPDGSTIGIVGAASILAAPLLQPSMPFDAMRDLLPVTQITDAAVLCVANAETARRENWRGLPDLLATARARPGAIRIGTTGVATVSHLALAAIAAGAGVEFLHVPYRGGSEAMQAVLAGEVDGLCDLPPLLSPQVAAGRLLALSVSSRARLQFLPDVPGFGEVPALARFDIRSWNMIMLAAGTPGGERARLFAALTRIGRDEAFRAALRPLSYDAVVSDSPEAAQRFITDEAPRWRELVRLSGARVH</sequence>
<evidence type="ECO:0000313" key="2">
    <source>
        <dbReference type="EMBL" id="WPB83209.1"/>
    </source>
</evidence>
<proteinExistence type="inferred from homology"/>
<reference evidence="2 3" key="1">
    <citation type="submission" date="2023-11" db="EMBL/GenBank/DDBJ databases">
        <title>Arctic aerobic anoxygenic photoheterotroph Sediminicoccus rosea KRV36 adapts its photosynthesis to long days of polar summer.</title>
        <authorList>
            <person name="Tomasch J."/>
            <person name="Kopejtka K."/>
            <person name="Bily T."/>
            <person name="Gardiner A.T."/>
            <person name="Gardian Z."/>
            <person name="Shivaramu S."/>
            <person name="Koblizek M."/>
            <person name="Engelhardt F."/>
            <person name="Kaftan D."/>
        </authorList>
    </citation>
    <scope>NUCLEOTIDE SEQUENCE [LARGE SCALE GENOMIC DNA]</scope>
    <source>
        <strain evidence="2 3">R-30</strain>
    </source>
</reference>
<accession>A0ABZ0PBZ0</accession>
<dbReference type="Gene3D" id="3.40.190.150">
    <property type="entry name" value="Bordetella uptake gene, domain 1"/>
    <property type="match status" value="1"/>
</dbReference>
<dbReference type="InterPro" id="IPR042100">
    <property type="entry name" value="Bug_dom1"/>
</dbReference>
<evidence type="ECO:0000313" key="3">
    <source>
        <dbReference type="Proteomes" id="UP001305521"/>
    </source>
</evidence>
<dbReference type="Proteomes" id="UP001305521">
    <property type="component" value="Chromosome"/>
</dbReference>
<dbReference type="InterPro" id="IPR005064">
    <property type="entry name" value="BUG"/>
</dbReference>
<dbReference type="SUPFAM" id="SSF53850">
    <property type="entry name" value="Periplasmic binding protein-like II"/>
    <property type="match status" value="1"/>
</dbReference>
<name>A0ABZ0PBZ0_9PROT</name>
<dbReference type="EMBL" id="CP137852">
    <property type="protein sequence ID" value="WPB83209.1"/>
    <property type="molecule type" value="Genomic_DNA"/>
</dbReference>
<protein>
    <submittedName>
        <fullName evidence="2">Tripartite tricarboxylate transporter substrate-binding protein</fullName>
    </submittedName>
</protein>
<keyword evidence="3" id="KW-1185">Reference proteome</keyword>
<evidence type="ECO:0000256" key="1">
    <source>
        <dbReference type="ARBA" id="ARBA00006987"/>
    </source>
</evidence>
<dbReference type="PANTHER" id="PTHR42928">
    <property type="entry name" value="TRICARBOXYLATE-BINDING PROTEIN"/>
    <property type="match status" value="1"/>
</dbReference>
<comment type="similarity">
    <text evidence="1">Belongs to the UPF0065 (bug) family.</text>
</comment>
<dbReference type="PANTHER" id="PTHR42928:SF5">
    <property type="entry name" value="BLR1237 PROTEIN"/>
    <property type="match status" value="1"/>
</dbReference>
<organism evidence="2 3">
    <name type="scientific">Sediminicoccus rosea</name>
    <dbReference type="NCBI Taxonomy" id="1225128"/>
    <lineage>
        <taxon>Bacteria</taxon>
        <taxon>Pseudomonadati</taxon>
        <taxon>Pseudomonadota</taxon>
        <taxon>Alphaproteobacteria</taxon>
        <taxon>Acetobacterales</taxon>
        <taxon>Roseomonadaceae</taxon>
        <taxon>Sediminicoccus</taxon>
    </lineage>
</organism>
<gene>
    <name evidence="2" type="ORF">R9Z33_13955</name>
</gene>
<dbReference type="PIRSF" id="PIRSF017082">
    <property type="entry name" value="YflP"/>
    <property type="match status" value="1"/>
</dbReference>
<dbReference type="Pfam" id="PF03401">
    <property type="entry name" value="TctC"/>
    <property type="match status" value="1"/>
</dbReference>